<dbReference type="AlphaFoldDB" id="A0A261TT57"/>
<dbReference type="PANTHER" id="PTHR35006:SF2">
    <property type="entry name" value="GLYOXALASE FAMILY PROTEIN (AFU_ORTHOLOGUE AFUA_5G14830)"/>
    <property type="match status" value="1"/>
</dbReference>
<evidence type="ECO:0000259" key="1">
    <source>
        <dbReference type="PROSITE" id="PS51819"/>
    </source>
</evidence>
<protein>
    <submittedName>
        <fullName evidence="2">Glyoxalase</fullName>
    </submittedName>
</protein>
<dbReference type="Gene3D" id="3.10.180.10">
    <property type="entry name" value="2,3-Dihydroxybiphenyl 1,2-Dioxygenase, domain 1"/>
    <property type="match status" value="1"/>
</dbReference>
<dbReference type="SUPFAM" id="SSF54593">
    <property type="entry name" value="Glyoxalase/Bleomycin resistance protein/Dihydroxybiphenyl dioxygenase"/>
    <property type="match status" value="1"/>
</dbReference>
<organism evidence="2 3">
    <name type="scientific">Bordetella genomosp. 4</name>
    <dbReference type="NCBI Taxonomy" id="463044"/>
    <lineage>
        <taxon>Bacteria</taxon>
        <taxon>Pseudomonadati</taxon>
        <taxon>Pseudomonadota</taxon>
        <taxon>Betaproteobacteria</taxon>
        <taxon>Burkholderiales</taxon>
        <taxon>Alcaligenaceae</taxon>
        <taxon>Bordetella</taxon>
    </lineage>
</organism>
<accession>A0A261TT57</accession>
<dbReference type="RefSeq" id="WP_094838917.1">
    <property type="nucleotide sequence ID" value="NZ_NEVQ01000021.1"/>
</dbReference>
<dbReference type="PANTHER" id="PTHR35006">
    <property type="entry name" value="GLYOXALASE FAMILY PROTEIN (AFU_ORTHOLOGUE AFUA_5G14830)"/>
    <property type="match status" value="1"/>
</dbReference>
<reference evidence="2 3" key="1">
    <citation type="submission" date="2017-05" db="EMBL/GenBank/DDBJ databases">
        <title>Complete and WGS of Bordetella genogroups.</title>
        <authorList>
            <person name="Spilker T."/>
            <person name="LiPuma J."/>
        </authorList>
    </citation>
    <scope>NUCLEOTIDE SEQUENCE [LARGE SCALE GENOMIC DNA]</scope>
    <source>
        <strain evidence="2 3">AU9919</strain>
    </source>
</reference>
<proteinExistence type="predicted"/>
<gene>
    <name evidence="2" type="ORF">CAL20_21150</name>
</gene>
<evidence type="ECO:0000313" key="3">
    <source>
        <dbReference type="Proteomes" id="UP000216885"/>
    </source>
</evidence>
<dbReference type="CDD" id="cd07262">
    <property type="entry name" value="VOC_like"/>
    <property type="match status" value="1"/>
</dbReference>
<dbReference type="InterPro" id="IPR037523">
    <property type="entry name" value="VOC_core"/>
</dbReference>
<feature type="domain" description="VOC" evidence="1">
    <location>
        <begin position="8"/>
        <end position="132"/>
    </location>
</feature>
<evidence type="ECO:0000313" key="2">
    <source>
        <dbReference type="EMBL" id="OZI52451.1"/>
    </source>
</evidence>
<comment type="caution">
    <text evidence="2">The sequence shown here is derived from an EMBL/GenBank/DDBJ whole genome shotgun (WGS) entry which is preliminary data.</text>
</comment>
<dbReference type="InterPro" id="IPR029068">
    <property type="entry name" value="Glyas_Bleomycin-R_OHBP_Dase"/>
</dbReference>
<name>A0A261TT57_9BORD</name>
<sequence>MAKQARAGIAYTMVGTQDLARAVRFYDPIFAAMGLEQCWLDERCASWGKSDDESFPRFITGYPFDDQPANVGNGVMTAFQCDVELIDELYALALRNGAASEGAPGLRPHYGEGFYAAYVRDPDGNKLAFVCYDAAKSRESHAA</sequence>
<keyword evidence="3" id="KW-1185">Reference proteome</keyword>
<dbReference type="EMBL" id="NEVQ01000021">
    <property type="protein sequence ID" value="OZI52451.1"/>
    <property type="molecule type" value="Genomic_DNA"/>
</dbReference>
<dbReference type="Proteomes" id="UP000216885">
    <property type="component" value="Unassembled WGS sequence"/>
</dbReference>
<dbReference type="PROSITE" id="PS51819">
    <property type="entry name" value="VOC"/>
    <property type="match status" value="1"/>
</dbReference>